<evidence type="ECO:0000313" key="6">
    <source>
        <dbReference type="EMBL" id="GBM84739.1"/>
    </source>
</evidence>
<dbReference type="AlphaFoldDB" id="A0A4Y2J545"/>
<sequence length="91" mass="10236">MFPSGRPGIDFNPTYYPTTVCPGIVTGISAIIWFNQYTTRRNCWLNTNQPPYWPSVIPIVACTGLQFFLILITLCSSDVPVSLSESQYKRA</sequence>
<dbReference type="InterPro" id="IPR000832">
    <property type="entry name" value="GPCR_2_secretin-like"/>
</dbReference>
<gene>
    <name evidence="6" type="ORF">AVEN_206497_1</name>
</gene>
<evidence type="ECO:0000256" key="1">
    <source>
        <dbReference type="ARBA" id="ARBA00004141"/>
    </source>
</evidence>
<keyword evidence="7" id="KW-1185">Reference proteome</keyword>
<dbReference type="GO" id="GO:0004930">
    <property type="term" value="F:G protein-coupled receptor activity"/>
    <property type="evidence" value="ECO:0007669"/>
    <property type="project" value="InterPro"/>
</dbReference>
<dbReference type="Pfam" id="PF00002">
    <property type="entry name" value="7tm_2"/>
    <property type="match status" value="1"/>
</dbReference>
<feature type="non-terminal residue" evidence="6">
    <location>
        <position position="91"/>
    </location>
</feature>
<proteinExistence type="predicted"/>
<evidence type="ECO:0000256" key="2">
    <source>
        <dbReference type="ARBA" id="ARBA00022692"/>
    </source>
</evidence>
<evidence type="ECO:0000313" key="7">
    <source>
        <dbReference type="Proteomes" id="UP000499080"/>
    </source>
</evidence>
<comment type="caution">
    <text evidence="6">The sequence shown here is derived from an EMBL/GenBank/DDBJ whole genome shotgun (WGS) entry which is preliminary data.</text>
</comment>
<evidence type="ECO:0000256" key="4">
    <source>
        <dbReference type="ARBA" id="ARBA00023136"/>
    </source>
</evidence>
<organism evidence="6 7">
    <name type="scientific">Araneus ventricosus</name>
    <name type="common">Orbweaver spider</name>
    <name type="synonym">Epeira ventricosa</name>
    <dbReference type="NCBI Taxonomy" id="182803"/>
    <lineage>
        <taxon>Eukaryota</taxon>
        <taxon>Metazoa</taxon>
        <taxon>Ecdysozoa</taxon>
        <taxon>Arthropoda</taxon>
        <taxon>Chelicerata</taxon>
        <taxon>Arachnida</taxon>
        <taxon>Araneae</taxon>
        <taxon>Araneomorphae</taxon>
        <taxon>Entelegynae</taxon>
        <taxon>Araneoidea</taxon>
        <taxon>Araneidae</taxon>
        <taxon>Araneus</taxon>
    </lineage>
</organism>
<comment type="subcellular location">
    <subcellularLocation>
        <location evidence="1">Membrane</location>
        <topology evidence="1">Multi-pass membrane protein</topology>
    </subcellularLocation>
</comment>
<protein>
    <submittedName>
        <fullName evidence="6">Uncharacterized protein</fullName>
    </submittedName>
</protein>
<evidence type="ECO:0000256" key="3">
    <source>
        <dbReference type="ARBA" id="ARBA00022989"/>
    </source>
</evidence>
<reference evidence="6 7" key="1">
    <citation type="journal article" date="2019" name="Sci. Rep.">
        <title>Orb-weaving spider Araneus ventricosus genome elucidates the spidroin gene catalogue.</title>
        <authorList>
            <person name="Kono N."/>
            <person name="Nakamura H."/>
            <person name="Ohtoshi R."/>
            <person name="Moran D.A.P."/>
            <person name="Shinohara A."/>
            <person name="Yoshida Y."/>
            <person name="Fujiwara M."/>
            <person name="Mori M."/>
            <person name="Tomita M."/>
            <person name="Arakawa K."/>
        </authorList>
    </citation>
    <scope>NUCLEOTIDE SEQUENCE [LARGE SCALE GENOMIC DNA]</scope>
</reference>
<dbReference type="Proteomes" id="UP000499080">
    <property type="component" value="Unassembled WGS sequence"/>
</dbReference>
<feature type="transmembrane region" description="Helical" evidence="5">
    <location>
        <begin position="55"/>
        <end position="74"/>
    </location>
</feature>
<dbReference type="Gene3D" id="1.20.1070.10">
    <property type="entry name" value="Rhodopsin 7-helix transmembrane proteins"/>
    <property type="match status" value="1"/>
</dbReference>
<keyword evidence="2 5" id="KW-0812">Transmembrane</keyword>
<keyword evidence="3 5" id="KW-1133">Transmembrane helix</keyword>
<name>A0A4Y2J545_ARAVE</name>
<dbReference type="GO" id="GO:0016020">
    <property type="term" value="C:membrane"/>
    <property type="evidence" value="ECO:0007669"/>
    <property type="project" value="UniProtKB-SubCell"/>
</dbReference>
<accession>A0A4Y2J545</accession>
<dbReference type="EMBL" id="BGPR01109074">
    <property type="protein sequence ID" value="GBM84739.1"/>
    <property type="molecule type" value="Genomic_DNA"/>
</dbReference>
<feature type="transmembrane region" description="Helical" evidence="5">
    <location>
        <begin position="15"/>
        <end position="34"/>
    </location>
</feature>
<evidence type="ECO:0000256" key="5">
    <source>
        <dbReference type="SAM" id="Phobius"/>
    </source>
</evidence>
<keyword evidence="4 5" id="KW-0472">Membrane</keyword>